<dbReference type="GO" id="GO:0016757">
    <property type="term" value="F:glycosyltransferase activity"/>
    <property type="evidence" value="ECO:0007669"/>
    <property type="project" value="UniProtKB-KW"/>
</dbReference>
<dbReference type="CDD" id="cd04186">
    <property type="entry name" value="GT_2_like_c"/>
    <property type="match status" value="1"/>
</dbReference>
<proteinExistence type="predicted"/>
<dbReference type="PANTHER" id="PTHR43685">
    <property type="entry name" value="GLYCOSYLTRANSFERASE"/>
    <property type="match status" value="1"/>
</dbReference>
<dbReference type="Gene3D" id="3.40.50.300">
    <property type="entry name" value="P-loop containing nucleotide triphosphate hydrolases"/>
    <property type="match status" value="1"/>
</dbReference>
<protein>
    <submittedName>
        <fullName evidence="3">Glycosyltransferase</fullName>
        <ecNumber evidence="3">2.4.-.-</ecNumber>
    </submittedName>
</protein>
<evidence type="ECO:0000256" key="1">
    <source>
        <dbReference type="SAM" id="Coils"/>
    </source>
</evidence>
<dbReference type="InterPro" id="IPR050834">
    <property type="entry name" value="Glycosyltransf_2"/>
</dbReference>
<gene>
    <name evidence="3" type="ORF">KME25_03105</name>
</gene>
<dbReference type="EC" id="2.4.-.-" evidence="3"/>
<dbReference type="SUPFAM" id="SSF52540">
    <property type="entry name" value="P-loop containing nucleoside triphosphate hydrolases"/>
    <property type="match status" value="1"/>
</dbReference>
<organism evidence="3 4">
    <name type="scientific">Symplocastrum torsivum CPER-KK1</name>
    <dbReference type="NCBI Taxonomy" id="450513"/>
    <lineage>
        <taxon>Bacteria</taxon>
        <taxon>Bacillati</taxon>
        <taxon>Cyanobacteriota</taxon>
        <taxon>Cyanophyceae</taxon>
        <taxon>Oscillatoriophycideae</taxon>
        <taxon>Oscillatoriales</taxon>
        <taxon>Microcoleaceae</taxon>
        <taxon>Symplocastrum</taxon>
    </lineage>
</organism>
<dbReference type="InterPro" id="IPR029044">
    <property type="entry name" value="Nucleotide-diphossugar_trans"/>
</dbReference>
<name>A0A951PHB6_9CYAN</name>
<keyword evidence="3" id="KW-0808">Transferase</keyword>
<comment type="caution">
    <text evidence="3">The sequence shown here is derived from an EMBL/GenBank/DDBJ whole genome shotgun (WGS) entry which is preliminary data.</text>
</comment>
<dbReference type="InterPro" id="IPR001173">
    <property type="entry name" value="Glyco_trans_2-like"/>
</dbReference>
<dbReference type="SUPFAM" id="SSF53448">
    <property type="entry name" value="Nucleotide-diphospho-sugar transferases"/>
    <property type="match status" value="2"/>
</dbReference>
<dbReference type="Gene3D" id="3.90.550.10">
    <property type="entry name" value="Spore Coat Polysaccharide Biosynthesis Protein SpsA, Chain A"/>
    <property type="match status" value="2"/>
</dbReference>
<dbReference type="Pfam" id="PF00535">
    <property type="entry name" value="Glycos_transf_2"/>
    <property type="match status" value="2"/>
</dbReference>
<reference evidence="3" key="1">
    <citation type="submission" date="2021-05" db="EMBL/GenBank/DDBJ databases">
        <authorList>
            <person name="Pietrasiak N."/>
            <person name="Ward R."/>
            <person name="Stajich J.E."/>
            <person name="Kurbessoian T."/>
        </authorList>
    </citation>
    <scope>NUCLEOTIDE SEQUENCE</scope>
    <source>
        <strain evidence="3">CPER-KK1</strain>
    </source>
</reference>
<dbReference type="InterPro" id="IPR027417">
    <property type="entry name" value="P-loop_NTPase"/>
</dbReference>
<dbReference type="EMBL" id="JAHHIF010000003">
    <property type="protein sequence ID" value="MBW4543427.1"/>
    <property type="molecule type" value="Genomic_DNA"/>
</dbReference>
<evidence type="ECO:0000259" key="2">
    <source>
        <dbReference type="Pfam" id="PF00535"/>
    </source>
</evidence>
<dbReference type="PANTHER" id="PTHR43685:SF2">
    <property type="entry name" value="GLYCOSYLTRANSFERASE 2-LIKE DOMAIN-CONTAINING PROTEIN"/>
    <property type="match status" value="1"/>
</dbReference>
<evidence type="ECO:0000313" key="4">
    <source>
        <dbReference type="Proteomes" id="UP000753908"/>
    </source>
</evidence>
<dbReference type="Proteomes" id="UP000753908">
    <property type="component" value="Unassembled WGS sequence"/>
</dbReference>
<feature type="domain" description="Glycosyltransferase 2-like" evidence="2">
    <location>
        <begin position="759"/>
        <end position="939"/>
    </location>
</feature>
<keyword evidence="1" id="KW-0175">Coiled coil</keyword>
<feature type="coiled-coil region" evidence="1">
    <location>
        <begin position="282"/>
        <end position="390"/>
    </location>
</feature>
<dbReference type="AlphaFoldDB" id="A0A951PHB6"/>
<reference evidence="3" key="2">
    <citation type="journal article" date="2022" name="Microbiol. Resour. Announc.">
        <title>Metagenome Sequencing to Explore Phylogenomics of Terrestrial Cyanobacteria.</title>
        <authorList>
            <person name="Ward R.D."/>
            <person name="Stajich J.E."/>
            <person name="Johansen J.R."/>
            <person name="Huntemann M."/>
            <person name="Clum A."/>
            <person name="Foster B."/>
            <person name="Foster B."/>
            <person name="Roux S."/>
            <person name="Palaniappan K."/>
            <person name="Varghese N."/>
            <person name="Mukherjee S."/>
            <person name="Reddy T.B.K."/>
            <person name="Daum C."/>
            <person name="Copeland A."/>
            <person name="Chen I.A."/>
            <person name="Ivanova N.N."/>
            <person name="Kyrpides N.C."/>
            <person name="Shapiro N."/>
            <person name="Eloe-Fadrosh E.A."/>
            <person name="Pietrasiak N."/>
        </authorList>
    </citation>
    <scope>NUCLEOTIDE SEQUENCE</scope>
    <source>
        <strain evidence="3">CPER-KK1</strain>
    </source>
</reference>
<keyword evidence="3" id="KW-0328">Glycosyltransferase</keyword>
<evidence type="ECO:0000313" key="3">
    <source>
        <dbReference type="EMBL" id="MBW4543427.1"/>
    </source>
</evidence>
<sequence length="1030" mass="118632">MQNNDSKQSIFIITGMHRSGTSLTASLLQSAGVDIGKRLMPAGAGNVKGYFENLNFTEFHENILLSQGISKAGWTVEKQIKVPEQFLGRAKLLVQENSSRKIWGWKDPRTTLFLNYWADLIPQANFLLIYRAPWEVIDSLYRRRNVGDEGFDFNPNFALEIWLNYNQEVLRFYEQFSERCLLISIYSIAHDPSFLIQAIKDKFGIPLNYPDSDIYDDSLLNTQSYNLHRPALIKHYFPQVWELYQELNAKAVTPEALSSSLVPELPPLPPYEAWVLQDWLDLRRLEKESFKLQTQLEQSHEELDRNRSQLQQTLQQNQAEQERSHVELAQSQSQLQQTQSQLQQTQSQLQQTQSQLQQTQSQLQQTQSQLQQTQSQLQQVLVELEQSKTLILAMESSKFWKMRIAWFWLKQVFGVTENSKQSFNRLLSRAKKLLYLLKNKGLKYTITRLSRKVYLKLDDGSANIEVLPETYQGWLQKNFPRESDLRKMAETVEVFTNKPVISIIMPVFNTAERFLREAIESVLTQVYPYWELCIADDASTQPHVRAVLEEYRAKDSRIKVAFREQNGHIAQASNSAIELATGEFLSLLDHDDLLTPDALYEVALLLNRHPEADMIYSDEDKVDEHNQFCLPFFKPDWCPDSFLSRMYTCHLGTYRRSLVTEIGGFRVGYEGSQDYDLVLRVTEKTEKIFHIPKILYHWRVHPESASSGAEAKPYAYIAAEKALTDALSRRGEKGVISGTPGYMGLYVTRYKIENHKLVSIIIPTKDLGETLNKCLKSIFEKSVYPKYEVIVIDNGSTEDHTTKVINFWETHEPSRFRCYKLDIPFNFSKINNYAVTQAKGEYILLLNNDIEVVTPDWIDAMVEQAQRPSIGAVGGLLLYPDNSIQHAGIVLGIGGVASHSHKKLPSIYPGYGGQVITINNYSAITGACLMCRREVYERVGGFEEKLAVAYNDVDFCLKLVEKGYRNIYLPHVVLYHHESKSRGHEDTPEKLARLAKEAEYMQTKWSKILKDDPCYNPNLTRSSDDYRINI</sequence>
<accession>A0A951PHB6</accession>
<feature type="domain" description="Glycosyltransferase 2-like" evidence="2">
    <location>
        <begin position="502"/>
        <end position="660"/>
    </location>
</feature>
<dbReference type="CDD" id="cd04184">
    <property type="entry name" value="GT2_RfbC_Mx_like"/>
    <property type="match status" value="1"/>
</dbReference>
<dbReference type="GO" id="GO:0044010">
    <property type="term" value="P:single-species biofilm formation"/>
    <property type="evidence" value="ECO:0007669"/>
    <property type="project" value="TreeGrafter"/>
</dbReference>